<feature type="disulfide bond" description="Redox-active" evidence="7">
    <location>
        <begin position="31"/>
        <end position="34"/>
    </location>
</feature>
<evidence type="ECO:0000256" key="6">
    <source>
        <dbReference type="PIRNR" id="PIRNR000077"/>
    </source>
</evidence>
<keyword evidence="3" id="KW-0249">Electron transport</keyword>
<dbReference type="PANTHER" id="PTHR45663:SF11">
    <property type="entry name" value="GEO12009P1"/>
    <property type="match status" value="1"/>
</dbReference>
<evidence type="ECO:0000256" key="5">
    <source>
        <dbReference type="ARBA" id="ARBA00023284"/>
    </source>
</evidence>
<evidence type="ECO:0000256" key="7">
    <source>
        <dbReference type="PIRSR" id="PIRSR000077-4"/>
    </source>
</evidence>
<evidence type="ECO:0000313" key="9">
    <source>
        <dbReference type="EMBL" id="TGG36305.1"/>
    </source>
</evidence>
<dbReference type="PROSITE" id="PS51352">
    <property type="entry name" value="THIOREDOXIN_2"/>
    <property type="match status" value="1"/>
</dbReference>
<protein>
    <recommendedName>
        <fullName evidence="6">Thioredoxin</fullName>
    </recommendedName>
</protein>
<dbReference type="InterPro" id="IPR005746">
    <property type="entry name" value="Thioredoxin"/>
</dbReference>
<evidence type="ECO:0000256" key="4">
    <source>
        <dbReference type="ARBA" id="ARBA00023157"/>
    </source>
</evidence>
<dbReference type="InterPro" id="IPR017937">
    <property type="entry name" value="Thioredoxin_CS"/>
</dbReference>
<accession>A0A4Z0V453</accession>
<dbReference type="GO" id="GO:0045454">
    <property type="term" value="P:cell redox homeostasis"/>
    <property type="evidence" value="ECO:0007669"/>
    <property type="project" value="TreeGrafter"/>
</dbReference>
<sequence length="106" mass="12438">MYSNLITITMNYNEIIKSSPVVLVEFYASWCPHCQRMTPIVDQVKSQLQNRVPLYQYDIDKNEAESTEADIQSVPTFIIYSNGVERWRHSGEIESKDLLKKVEEYM</sequence>
<dbReference type="AlphaFoldDB" id="A0A4Z0V453"/>
<dbReference type="PIRSF" id="PIRSF000077">
    <property type="entry name" value="Thioredoxin"/>
    <property type="match status" value="1"/>
</dbReference>
<name>A0A4Z0V453_9BACT</name>
<keyword evidence="5 7" id="KW-0676">Redox-active center</keyword>
<feature type="domain" description="Thioredoxin" evidence="8">
    <location>
        <begin position="1"/>
        <end position="106"/>
    </location>
</feature>
<dbReference type="InterPro" id="IPR013766">
    <property type="entry name" value="Thioredoxin_domain"/>
</dbReference>
<dbReference type="Proteomes" id="UP000297635">
    <property type="component" value="Unassembled WGS sequence"/>
</dbReference>
<dbReference type="GO" id="GO:0005829">
    <property type="term" value="C:cytosol"/>
    <property type="evidence" value="ECO:0007669"/>
    <property type="project" value="TreeGrafter"/>
</dbReference>
<gene>
    <name evidence="9" type="ORF">EZ315_10555</name>
</gene>
<comment type="similarity">
    <text evidence="1 6">Belongs to the thioredoxin family.</text>
</comment>
<dbReference type="GO" id="GO:0015035">
    <property type="term" value="F:protein-disulfide reductase activity"/>
    <property type="evidence" value="ECO:0007669"/>
    <property type="project" value="InterPro"/>
</dbReference>
<dbReference type="InterPro" id="IPR036249">
    <property type="entry name" value="Thioredoxin-like_sf"/>
</dbReference>
<evidence type="ECO:0000313" key="10">
    <source>
        <dbReference type="Proteomes" id="UP000297635"/>
    </source>
</evidence>
<dbReference type="PRINTS" id="PR00421">
    <property type="entry name" value="THIOREDOXIN"/>
</dbReference>
<keyword evidence="10" id="KW-1185">Reference proteome</keyword>
<dbReference type="PANTHER" id="PTHR45663">
    <property type="entry name" value="GEO12009P1"/>
    <property type="match status" value="1"/>
</dbReference>
<dbReference type="SUPFAM" id="SSF52833">
    <property type="entry name" value="Thioredoxin-like"/>
    <property type="match status" value="1"/>
</dbReference>
<dbReference type="CDD" id="cd02947">
    <property type="entry name" value="TRX_family"/>
    <property type="match status" value="1"/>
</dbReference>
<comment type="caution">
    <text evidence="9">The sequence shown here is derived from an EMBL/GenBank/DDBJ whole genome shotgun (WGS) entry which is preliminary data.</text>
</comment>
<dbReference type="EMBL" id="SJSA01000002">
    <property type="protein sequence ID" value="TGG36305.1"/>
    <property type="molecule type" value="Genomic_DNA"/>
</dbReference>
<keyword evidence="4 7" id="KW-1015">Disulfide bond</keyword>
<evidence type="ECO:0000259" key="8">
    <source>
        <dbReference type="PROSITE" id="PS51352"/>
    </source>
</evidence>
<evidence type="ECO:0000256" key="2">
    <source>
        <dbReference type="ARBA" id="ARBA00022448"/>
    </source>
</evidence>
<dbReference type="Gene3D" id="3.40.30.10">
    <property type="entry name" value="Glutaredoxin"/>
    <property type="match status" value="1"/>
</dbReference>
<organism evidence="9 10">
    <name type="scientific">Duncaniella freteri</name>
    <dbReference type="NCBI Taxonomy" id="2530391"/>
    <lineage>
        <taxon>Bacteria</taxon>
        <taxon>Pseudomonadati</taxon>
        <taxon>Bacteroidota</taxon>
        <taxon>Bacteroidia</taxon>
        <taxon>Bacteroidales</taxon>
        <taxon>Muribaculaceae</taxon>
        <taxon>Duncaniella</taxon>
    </lineage>
</organism>
<dbReference type="PROSITE" id="PS00194">
    <property type="entry name" value="THIOREDOXIN_1"/>
    <property type="match status" value="1"/>
</dbReference>
<proteinExistence type="inferred from homology"/>
<evidence type="ECO:0000256" key="1">
    <source>
        <dbReference type="ARBA" id="ARBA00008987"/>
    </source>
</evidence>
<reference evidence="9 10" key="1">
    <citation type="submission" date="2019-02" db="EMBL/GenBank/DDBJ databases">
        <title>Isolation and identification of novel species under the genus Muribaculum.</title>
        <authorList>
            <person name="Miyake S."/>
            <person name="Ding Y."/>
            <person name="Low A."/>
            <person name="Soh M."/>
            <person name="Seedorf H."/>
        </authorList>
    </citation>
    <scope>NUCLEOTIDE SEQUENCE [LARGE SCALE GENOMIC DNA]</scope>
    <source>
        <strain evidence="9 10">TLL-A3</strain>
    </source>
</reference>
<dbReference type="Pfam" id="PF00085">
    <property type="entry name" value="Thioredoxin"/>
    <property type="match status" value="1"/>
</dbReference>
<keyword evidence="2" id="KW-0813">Transport</keyword>
<evidence type="ECO:0000256" key="3">
    <source>
        <dbReference type="ARBA" id="ARBA00022982"/>
    </source>
</evidence>